<dbReference type="PANTHER" id="PTHR11108:SF1">
    <property type="entry name" value="FERROCHELATASE, MITOCHONDRIAL"/>
    <property type="match status" value="1"/>
</dbReference>
<dbReference type="HAMAP" id="MF_00323">
    <property type="entry name" value="Ferrochelatase"/>
    <property type="match status" value="1"/>
</dbReference>
<accession>A0A840MMJ5</accession>
<evidence type="ECO:0000313" key="13">
    <source>
        <dbReference type="Proteomes" id="UP000575898"/>
    </source>
</evidence>
<keyword evidence="7 9" id="KW-0627">Porphyrin biosynthesis</keyword>
<keyword evidence="3 9" id="KW-0479">Metal-binding</keyword>
<dbReference type="FunFam" id="3.40.50.1400:FF:000002">
    <property type="entry name" value="Ferrochelatase"/>
    <property type="match status" value="1"/>
</dbReference>
<dbReference type="RefSeq" id="WP_184041282.1">
    <property type="nucleotide sequence ID" value="NZ_JACHHY010000021.1"/>
</dbReference>
<feature type="region of interest" description="Disordered" evidence="11">
    <location>
        <begin position="345"/>
        <end position="364"/>
    </location>
</feature>
<dbReference type="AlphaFoldDB" id="A0A840MMJ5"/>
<comment type="subcellular location">
    <subcellularLocation>
        <location evidence="9 10">Cytoplasm</location>
    </subcellularLocation>
</comment>
<dbReference type="PANTHER" id="PTHR11108">
    <property type="entry name" value="FERROCHELATASE"/>
    <property type="match status" value="1"/>
</dbReference>
<dbReference type="CDD" id="cd00419">
    <property type="entry name" value="Ferrochelatase_C"/>
    <property type="match status" value="1"/>
</dbReference>
<evidence type="ECO:0000256" key="7">
    <source>
        <dbReference type="ARBA" id="ARBA00023244"/>
    </source>
</evidence>
<comment type="pathway">
    <text evidence="9 10">Porphyrin-containing compound metabolism; protoheme biosynthesis; protoheme from protoporphyrin-IX: step 1/1.</text>
</comment>
<evidence type="ECO:0000256" key="6">
    <source>
        <dbReference type="ARBA" id="ARBA00023239"/>
    </source>
</evidence>
<dbReference type="InterPro" id="IPR033659">
    <property type="entry name" value="Ferrochelatase_N"/>
</dbReference>
<dbReference type="UniPathway" id="UPA00252">
    <property type="reaction ID" value="UER00325"/>
</dbReference>
<dbReference type="InterPro" id="IPR033644">
    <property type="entry name" value="Ferrochelatase_C"/>
</dbReference>
<keyword evidence="4 9" id="KW-0408">Iron</keyword>
<dbReference type="PROSITE" id="PS00534">
    <property type="entry name" value="FERROCHELATASE"/>
    <property type="match status" value="1"/>
</dbReference>
<dbReference type="NCBIfam" id="TIGR00109">
    <property type="entry name" value="hemH"/>
    <property type="match status" value="1"/>
</dbReference>
<gene>
    <name evidence="9" type="primary">hemH</name>
    <name evidence="12" type="ORF">HNQ59_003166</name>
</gene>
<evidence type="ECO:0000256" key="9">
    <source>
        <dbReference type="HAMAP-Rule" id="MF_00323"/>
    </source>
</evidence>
<dbReference type="GO" id="GO:0046872">
    <property type="term" value="F:metal ion binding"/>
    <property type="evidence" value="ECO:0007669"/>
    <property type="project" value="UniProtKB-KW"/>
</dbReference>
<evidence type="ECO:0000256" key="11">
    <source>
        <dbReference type="SAM" id="MobiDB-lite"/>
    </source>
</evidence>
<comment type="function">
    <text evidence="9 10">Catalyzes the ferrous insertion into protoporphyrin IX.</text>
</comment>
<dbReference type="Proteomes" id="UP000575898">
    <property type="component" value="Unassembled WGS sequence"/>
</dbReference>
<evidence type="ECO:0000256" key="1">
    <source>
        <dbReference type="ARBA" id="ARBA00007718"/>
    </source>
</evidence>
<feature type="binding site" evidence="9">
    <location>
        <position position="293"/>
    </location>
    <ligand>
        <name>Fe(2+)</name>
        <dbReference type="ChEBI" id="CHEBI:29033"/>
    </ligand>
</feature>
<keyword evidence="13" id="KW-1185">Reference proteome</keyword>
<reference evidence="12 13" key="1">
    <citation type="submission" date="2020-08" db="EMBL/GenBank/DDBJ databases">
        <title>Genomic Encyclopedia of Type Strains, Phase IV (KMG-IV): sequencing the most valuable type-strain genomes for metagenomic binning, comparative biology and taxonomic classification.</title>
        <authorList>
            <person name="Goeker M."/>
        </authorList>
    </citation>
    <scope>NUCLEOTIDE SEQUENCE [LARGE SCALE GENOMIC DNA]</scope>
    <source>
        <strain evidence="12 13">DSM 27165</strain>
    </source>
</reference>
<feature type="binding site" evidence="9">
    <location>
        <position position="212"/>
    </location>
    <ligand>
        <name>Fe(2+)</name>
        <dbReference type="ChEBI" id="CHEBI:29033"/>
    </ligand>
</feature>
<comment type="catalytic activity">
    <reaction evidence="9 10">
        <text>heme b + 2 H(+) = protoporphyrin IX + Fe(2+)</text>
        <dbReference type="Rhea" id="RHEA:22584"/>
        <dbReference type="ChEBI" id="CHEBI:15378"/>
        <dbReference type="ChEBI" id="CHEBI:29033"/>
        <dbReference type="ChEBI" id="CHEBI:57306"/>
        <dbReference type="ChEBI" id="CHEBI:60344"/>
        <dbReference type="EC" id="4.98.1.1"/>
    </reaction>
</comment>
<dbReference type="GO" id="GO:0004325">
    <property type="term" value="F:ferrochelatase activity"/>
    <property type="evidence" value="ECO:0007669"/>
    <property type="project" value="UniProtKB-UniRule"/>
</dbReference>
<dbReference type="InterPro" id="IPR001015">
    <property type="entry name" value="Ferrochelatase"/>
</dbReference>
<keyword evidence="6 9" id="KW-0456">Lyase</keyword>
<dbReference type="EC" id="4.98.1.1" evidence="9 10"/>
<organism evidence="12 13">
    <name type="scientific">Chitinivorax tropicus</name>
    <dbReference type="NCBI Taxonomy" id="714531"/>
    <lineage>
        <taxon>Bacteria</taxon>
        <taxon>Pseudomonadati</taxon>
        <taxon>Pseudomonadota</taxon>
        <taxon>Betaproteobacteria</taxon>
        <taxon>Chitinivorax</taxon>
    </lineage>
</organism>
<proteinExistence type="inferred from homology"/>
<dbReference type="GO" id="GO:0006783">
    <property type="term" value="P:heme biosynthetic process"/>
    <property type="evidence" value="ECO:0007669"/>
    <property type="project" value="UniProtKB-UniRule"/>
</dbReference>
<keyword evidence="2 9" id="KW-0963">Cytoplasm</keyword>
<evidence type="ECO:0000256" key="10">
    <source>
        <dbReference type="RuleBase" id="RU000607"/>
    </source>
</evidence>
<dbReference type="CDD" id="cd03411">
    <property type="entry name" value="Ferrochelatase_N"/>
    <property type="match status" value="1"/>
</dbReference>
<comment type="caution">
    <text evidence="12">The sequence shown here is derived from an EMBL/GenBank/DDBJ whole genome shotgun (WGS) entry which is preliminary data.</text>
</comment>
<protein>
    <recommendedName>
        <fullName evidence="9 10">Ferrochelatase</fullName>
        <ecNumber evidence="9 10">4.98.1.1</ecNumber>
    </recommendedName>
    <alternativeName>
        <fullName evidence="9">Heme synthase</fullName>
    </alternativeName>
    <alternativeName>
        <fullName evidence="9">Protoheme ferro-lyase</fullName>
    </alternativeName>
</protein>
<dbReference type="InterPro" id="IPR019772">
    <property type="entry name" value="Ferrochelatase_AS"/>
</dbReference>
<dbReference type="GO" id="GO:0005737">
    <property type="term" value="C:cytoplasm"/>
    <property type="evidence" value="ECO:0007669"/>
    <property type="project" value="UniProtKB-SubCell"/>
</dbReference>
<evidence type="ECO:0000256" key="8">
    <source>
        <dbReference type="ARBA" id="ARBA00024536"/>
    </source>
</evidence>
<name>A0A840MMJ5_9PROT</name>
<dbReference type="Gene3D" id="3.40.50.1400">
    <property type="match status" value="2"/>
</dbReference>
<comment type="similarity">
    <text evidence="1 9 10">Belongs to the ferrochelatase family.</text>
</comment>
<sequence length="364" mass="40845">MKDPFLKEPAYTHGQAQRIGVLLINLGSPAAPTKQALKPYLREFLSDQRIVELPGWLWQPILRGIILNTRPKHSAEKYAAIWTKDGSPLKVYTERLAKLTQGLLGEGGHKQILVSYAMRYGQPAIATELAKLKEKGCERILLVPLYPQYAASSTGSALDACFRTLLATRNQPEIRTIKHFHDAPGYIESLANSVRRYWAEHGQPSKLVMSFHGIPKFALERGDPYHCECLKTGRLLAEALGLTKDQYEICFQSRFGRAEWLQPYLSARLEQLGKARTERVDVICPGFVADCLETLEEVAMEGKATFLSAGGKDFHYIPCLNDNTDWVTSLTTIIQSHLSGWLQTSTDNERQASRQRALSHGAHQ</sequence>
<evidence type="ECO:0000313" key="12">
    <source>
        <dbReference type="EMBL" id="MBB5019858.1"/>
    </source>
</evidence>
<keyword evidence="5 9" id="KW-0350">Heme biosynthesis</keyword>
<evidence type="ECO:0000256" key="2">
    <source>
        <dbReference type="ARBA" id="ARBA00022490"/>
    </source>
</evidence>
<evidence type="ECO:0000256" key="3">
    <source>
        <dbReference type="ARBA" id="ARBA00022723"/>
    </source>
</evidence>
<evidence type="ECO:0000256" key="5">
    <source>
        <dbReference type="ARBA" id="ARBA00023133"/>
    </source>
</evidence>
<dbReference type="EMBL" id="JACHHY010000021">
    <property type="protein sequence ID" value="MBB5019858.1"/>
    <property type="molecule type" value="Genomic_DNA"/>
</dbReference>
<evidence type="ECO:0000256" key="4">
    <source>
        <dbReference type="ARBA" id="ARBA00023004"/>
    </source>
</evidence>
<dbReference type="SUPFAM" id="SSF53800">
    <property type="entry name" value="Chelatase"/>
    <property type="match status" value="1"/>
</dbReference>
<comment type="catalytic activity">
    <reaction evidence="8">
        <text>Fe-coproporphyrin III + 2 H(+) = coproporphyrin III + Fe(2+)</text>
        <dbReference type="Rhea" id="RHEA:49572"/>
        <dbReference type="ChEBI" id="CHEBI:15378"/>
        <dbReference type="ChEBI" id="CHEBI:29033"/>
        <dbReference type="ChEBI" id="CHEBI:68438"/>
        <dbReference type="ChEBI" id="CHEBI:131725"/>
        <dbReference type="EC" id="4.99.1.9"/>
    </reaction>
    <physiologicalReaction direction="right-to-left" evidence="8">
        <dbReference type="Rhea" id="RHEA:49574"/>
    </physiologicalReaction>
</comment>
<dbReference type="Pfam" id="PF00762">
    <property type="entry name" value="Ferrochelatase"/>
    <property type="match status" value="1"/>
</dbReference>